<dbReference type="GO" id="GO:0098632">
    <property type="term" value="F:cell-cell adhesion mediator activity"/>
    <property type="evidence" value="ECO:0007669"/>
    <property type="project" value="TreeGrafter"/>
</dbReference>
<dbReference type="Proteomes" id="UP000594262">
    <property type="component" value="Unplaced"/>
</dbReference>
<keyword evidence="1" id="KW-1015">Disulfide bond</keyword>
<keyword evidence="4" id="KW-0472">Membrane</keyword>
<feature type="region of interest" description="Disordered" evidence="3">
    <location>
        <begin position="848"/>
        <end position="874"/>
    </location>
</feature>
<reference evidence="7" key="1">
    <citation type="submission" date="2021-01" db="UniProtKB">
        <authorList>
            <consortium name="EnsemblMetazoa"/>
        </authorList>
    </citation>
    <scope>IDENTIFICATION</scope>
</reference>
<dbReference type="InterPro" id="IPR003598">
    <property type="entry name" value="Ig_sub2"/>
</dbReference>
<feature type="domain" description="Ig-like" evidence="6">
    <location>
        <begin position="36"/>
        <end position="123"/>
    </location>
</feature>
<feature type="compositionally biased region" description="Basic residues" evidence="3">
    <location>
        <begin position="1021"/>
        <end position="1032"/>
    </location>
</feature>
<feature type="domain" description="Ig-like" evidence="6">
    <location>
        <begin position="420"/>
        <end position="492"/>
    </location>
</feature>
<protein>
    <recommendedName>
        <fullName evidence="6">Ig-like domain-containing protein</fullName>
    </recommendedName>
</protein>
<accession>A0A7M5WS56</accession>
<feature type="region of interest" description="Disordered" evidence="3">
    <location>
        <begin position="1388"/>
        <end position="1417"/>
    </location>
</feature>
<dbReference type="SUPFAM" id="SSF48726">
    <property type="entry name" value="Immunoglobulin"/>
    <property type="match status" value="6"/>
</dbReference>
<dbReference type="InterPro" id="IPR013783">
    <property type="entry name" value="Ig-like_fold"/>
</dbReference>
<dbReference type="OrthoDB" id="6022148at2759"/>
<dbReference type="PROSITE" id="PS50835">
    <property type="entry name" value="IG_LIKE"/>
    <property type="match status" value="6"/>
</dbReference>
<dbReference type="FunFam" id="2.60.40.10:FF:000032">
    <property type="entry name" value="palladin isoform X1"/>
    <property type="match status" value="1"/>
</dbReference>
<feature type="compositionally biased region" description="Polar residues" evidence="3">
    <location>
        <begin position="1042"/>
        <end position="1059"/>
    </location>
</feature>
<organism evidence="7 8">
    <name type="scientific">Clytia hemisphaerica</name>
    <dbReference type="NCBI Taxonomy" id="252671"/>
    <lineage>
        <taxon>Eukaryota</taxon>
        <taxon>Metazoa</taxon>
        <taxon>Cnidaria</taxon>
        <taxon>Hydrozoa</taxon>
        <taxon>Hydroidolina</taxon>
        <taxon>Leptothecata</taxon>
        <taxon>Obeliida</taxon>
        <taxon>Clytiidae</taxon>
        <taxon>Clytia</taxon>
    </lineage>
</organism>
<keyword evidence="5" id="KW-0732">Signal</keyword>
<dbReference type="Gene3D" id="2.60.40.10">
    <property type="entry name" value="Immunoglobulins"/>
    <property type="match status" value="7"/>
</dbReference>
<evidence type="ECO:0000313" key="7">
    <source>
        <dbReference type="EnsemblMetazoa" id="CLYHEMP008851.1"/>
    </source>
</evidence>
<evidence type="ECO:0000256" key="2">
    <source>
        <dbReference type="ARBA" id="ARBA00023319"/>
    </source>
</evidence>
<evidence type="ECO:0000259" key="6">
    <source>
        <dbReference type="PROSITE" id="PS50835"/>
    </source>
</evidence>
<dbReference type="GeneID" id="136807395"/>
<evidence type="ECO:0000256" key="4">
    <source>
        <dbReference type="SAM" id="Phobius"/>
    </source>
</evidence>
<dbReference type="GO" id="GO:0005886">
    <property type="term" value="C:plasma membrane"/>
    <property type="evidence" value="ECO:0007669"/>
    <property type="project" value="TreeGrafter"/>
</dbReference>
<evidence type="ECO:0000256" key="3">
    <source>
        <dbReference type="SAM" id="MobiDB-lite"/>
    </source>
</evidence>
<dbReference type="InterPro" id="IPR007110">
    <property type="entry name" value="Ig-like_dom"/>
</dbReference>
<dbReference type="PANTHER" id="PTHR10075">
    <property type="entry name" value="BASIGIN RELATED"/>
    <property type="match status" value="1"/>
</dbReference>
<feature type="domain" description="Ig-like" evidence="6">
    <location>
        <begin position="126"/>
        <end position="222"/>
    </location>
</feature>
<feature type="transmembrane region" description="Helical" evidence="4">
    <location>
        <begin position="883"/>
        <end position="904"/>
    </location>
</feature>
<proteinExistence type="predicted"/>
<feature type="compositionally biased region" description="Polar residues" evidence="3">
    <location>
        <begin position="1180"/>
        <end position="1192"/>
    </location>
</feature>
<dbReference type="EnsemblMetazoa" id="CLYHEMT008851.1">
    <property type="protein sequence ID" value="CLYHEMP008851.1"/>
    <property type="gene ID" value="CLYHEMG008851"/>
</dbReference>
<feature type="domain" description="Ig-like" evidence="6">
    <location>
        <begin position="322"/>
        <end position="409"/>
    </location>
</feature>
<dbReference type="SMART" id="SM00408">
    <property type="entry name" value="IGc2"/>
    <property type="match status" value="6"/>
</dbReference>
<keyword evidence="4" id="KW-1133">Transmembrane helix</keyword>
<dbReference type="InterPro" id="IPR036179">
    <property type="entry name" value="Ig-like_dom_sf"/>
</dbReference>
<keyword evidence="2" id="KW-0393">Immunoglobulin domain</keyword>
<dbReference type="GO" id="GO:0007156">
    <property type="term" value="P:homophilic cell adhesion via plasma membrane adhesion molecules"/>
    <property type="evidence" value="ECO:0007669"/>
    <property type="project" value="TreeGrafter"/>
</dbReference>
<feature type="compositionally biased region" description="Basic and acidic residues" evidence="3">
    <location>
        <begin position="1364"/>
        <end position="1373"/>
    </location>
</feature>
<feature type="chain" id="PRO_5029691140" description="Ig-like domain-containing protein" evidence="5">
    <location>
        <begin position="25"/>
        <end position="1453"/>
    </location>
</feature>
<feature type="signal peptide" evidence="5">
    <location>
        <begin position="1"/>
        <end position="24"/>
    </location>
</feature>
<feature type="compositionally biased region" description="Acidic residues" evidence="3">
    <location>
        <begin position="1062"/>
        <end position="1072"/>
    </location>
</feature>
<feature type="region of interest" description="Disordered" evidence="3">
    <location>
        <begin position="1328"/>
        <end position="1373"/>
    </location>
</feature>
<dbReference type="GO" id="GO:0007411">
    <property type="term" value="P:axon guidance"/>
    <property type="evidence" value="ECO:0007669"/>
    <property type="project" value="TreeGrafter"/>
</dbReference>
<feature type="domain" description="Ig-like" evidence="6">
    <location>
        <begin position="235"/>
        <end position="319"/>
    </location>
</feature>
<evidence type="ECO:0000313" key="8">
    <source>
        <dbReference type="Proteomes" id="UP000594262"/>
    </source>
</evidence>
<feature type="region of interest" description="Disordered" evidence="3">
    <location>
        <begin position="1165"/>
        <end position="1282"/>
    </location>
</feature>
<evidence type="ECO:0000256" key="1">
    <source>
        <dbReference type="ARBA" id="ARBA00023157"/>
    </source>
</evidence>
<feature type="region of interest" description="Disordered" evidence="3">
    <location>
        <begin position="1017"/>
        <end position="1084"/>
    </location>
</feature>
<keyword evidence="8" id="KW-1185">Reference proteome</keyword>
<sequence length="1453" mass="162214">MMSHWIHNLAILLIITVNLAVCQSSSPWIETFAIVGKSIELSCDVEFSSIVSTDWKRRDNGTNAKDKSFFLAKIKNGNLTQTADEYKKRLASKNNNLILKDCKIKDQALYYCTAQLLDGRVITGRPIKLVVSTVKIHKIKAISGTQVQLPCVTPHKEYEILTWYRNDTQLPVAIKQKIYTHAGSNYTARTNFEGKDLIISPLKISDSAFYYCKTTLNKKDLEGNMYVKLTVQEQPSCIGAVEKLLALNGSSVVLPCQAKGHPIPKISWLRKVEGAKKWHKLDDRFSITPKGLFLKDVEKEDTGQYQITLTNDVSTTTLTVQLKVQVKPANYEVAVENEEAFLPCGKLKVLPGDRIVWKKDGVNVLEKYRDRASVDVNGTLFLDPVKRGDLGLYQCLVTTKRFEDEVTITKTMFLNVKYVPVIIYILPSVKIYVHKTAVLPCTAQGNPGVNFRWLFPNGERIKNTPDKKYSVSSNGSLIIRNIGTTDAKNYTCAPYSDLGSGEKRHTELIVFSPPSFFNKAQGTVDVLEGDTVTLDCASGGIPKPVITWGHNNKKIKDGERFKTESIGKLNIRDVRGSDAGSYACIVRSEAGEIHRSTTLVVKGKPGTPTLIEVSVESGVVFARWLRAYDGGSPQSFEIWGRLASEDDFSWEKIDGIESNIKQKTEFKQFQLSSLIKNVPQNTKVTYFFSVRATNVRGGSGFKKVGKVVILPSEKDVMVPGTLNDFIVDKPFPPYNVTVNATRAGYVITWKEKLVPGRPPAKQIVAQYRLRGSEHQWRDYIIPKDSIKDQAEPARKRRSATPSGGPSQGIMVKPDDLKGDDRDDLEFQVVAESENGVRSEANKPKFVLTAPVMPPTTSPKSGGGDGGTKGEPAEEGGFAKFGPILLGGILGGFVILLAVTIYCLCRKRKNRKYAASRQQQIAFTKENGVNMEHGIEAGYSDEEEVDETDEVKLLHDEQDSPRRFHLKTCPALKLGEYTNNGGDIKGKSKDPVYFLLQRYEEEKEMCTCSTMRYMTLNSHEQKVKRDKKRHQKKAGSNGGMHRANSSPSLLLTSENGSSIDPSELLDEEDYDLSDNEKDAVGDLNTEKYPTLKRQKFKDSYDQFCRDGTTTKDGRRRLSSEEKTEADKNLVILGNGEVVNLKDVNDVSSENSATESERVLTPKMMMEVNDNRRSKSSGFGDGSNSTSDSESIQELKNPMSGRLPPYTNGYLTDTGILKRPDHGYASDFSTRSSPLDYKKRGGRYQPPAPQQHSRINGYEPPNHYYSEDESVRSGHSGLRPIQPPPYTQALHDIERLSEKNDVTDSEDLYDHLLDMGRKLGVTLDDSIESDLNTKGMTLPPPRSYSNPRAYPPPTGVESGYMTDTSVGKDRYTDREKSERCAQLLNEFKSSKSRNTINNNTDSENNYEDELPVDPPTLRSRSVMGNVTEFEEPRVPPVLRRSNSAGSSGVYKEWLV</sequence>
<dbReference type="PANTHER" id="PTHR10075:SF14">
    <property type="entry name" value="CELL ADHESION MOLECULE DSCAM2-RELATED"/>
    <property type="match status" value="1"/>
</dbReference>
<dbReference type="GO" id="GO:0030424">
    <property type="term" value="C:axon"/>
    <property type="evidence" value="ECO:0007669"/>
    <property type="project" value="TreeGrafter"/>
</dbReference>
<feature type="region of interest" description="Disordered" evidence="3">
    <location>
        <begin position="780"/>
        <end position="819"/>
    </location>
</feature>
<feature type="compositionally biased region" description="Low complexity" evidence="3">
    <location>
        <begin position="1392"/>
        <end position="1401"/>
    </location>
</feature>
<dbReference type="GO" id="GO:0070593">
    <property type="term" value="P:dendrite self-avoidance"/>
    <property type="evidence" value="ECO:0007669"/>
    <property type="project" value="TreeGrafter"/>
</dbReference>
<dbReference type="Pfam" id="PF13927">
    <property type="entry name" value="Ig_3"/>
    <property type="match status" value="1"/>
</dbReference>
<dbReference type="SMART" id="SM00409">
    <property type="entry name" value="IG"/>
    <property type="match status" value="6"/>
</dbReference>
<dbReference type="InterPro" id="IPR013098">
    <property type="entry name" value="Ig_I-set"/>
</dbReference>
<dbReference type="InterPro" id="IPR013106">
    <property type="entry name" value="Ig_V-set"/>
</dbReference>
<dbReference type="CDD" id="cd00096">
    <property type="entry name" value="Ig"/>
    <property type="match status" value="2"/>
</dbReference>
<name>A0A7M5WS56_9CNID</name>
<dbReference type="SMART" id="SM00406">
    <property type="entry name" value="IGv"/>
    <property type="match status" value="4"/>
</dbReference>
<dbReference type="InterPro" id="IPR003599">
    <property type="entry name" value="Ig_sub"/>
</dbReference>
<dbReference type="Pfam" id="PF07679">
    <property type="entry name" value="I-set"/>
    <property type="match status" value="2"/>
</dbReference>
<feature type="compositionally biased region" description="Basic and acidic residues" evidence="3">
    <location>
        <begin position="780"/>
        <end position="793"/>
    </location>
</feature>
<dbReference type="RefSeq" id="XP_066920077.1">
    <property type="nucleotide sequence ID" value="XM_067063976.1"/>
</dbReference>
<feature type="domain" description="Ig-like" evidence="6">
    <location>
        <begin position="514"/>
        <end position="600"/>
    </location>
</feature>
<evidence type="ECO:0000256" key="5">
    <source>
        <dbReference type="SAM" id="SignalP"/>
    </source>
</evidence>
<keyword evidence="4" id="KW-0812">Transmembrane</keyword>